<dbReference type="PANTHER" id="PTHR22911:SF103">
    <property type="entry name" value="BLR2811 PROTEIN"/>
    <property type="match status" value="1"/>
</dbReference>
<dbReference type="InterPro" id="IPR037185">
    <property type="entry name" value="EmrE-like"/>
</dbReference>
<evidence type="ECO:0000259" key="2">
    <source>
        <dbReference type="Pfam" id="PF00892"/>
    </source>
</evidence>
<keyword evidence="1" id="KW-0472">Membrane</keyword>
<reference evidence="3" key="2">
    <citation type="submission" date="2021-01" db="EMBL/GenBank/DDBJ databases">
        <authorList>
            <person name="Mieszkin S."/>
            <person name="Pouder E."/>
            <person name="Alain K."/>
        </authorList>
    </citation>
    <scope>NUCLEOTIDE SEQUENCE</scope>
    <source>
        <strain evidence="3">HW T2.11</strain>
    </source>
</reference>
<proteinExistence type="predicted"/>
<feature type="transmembrane region" description="Helical" evidence="1">
    <location>
        <begin position="225"/>
        <end position="247"/>
    </location>
</feature>
<dbReference type="RefSeq" id="WP_227319366.1">
    <property type="nucleotide sequence ID" value="NZ_JAESVB010000001.1"/>
</dbReference>
<dbReference type="Pfam" id="PF00892">
    <property type="entry name" value="EamA"/>
    <property type="match status" value="1"/>
</dbReference>
<evidence type="ECO:0000313" key="4">
    <source>
        <dbReference type="Proteomes" id="UP000708298"/>
    </source>
</evidence>
<dbReference type="EMBL" id="JAESVB010000001">
    <property type="protein sequence ID" value="MCB8873680.1"/>
    <property type="molecule type" value="Genomic_DNA"/>
</dbReference>
<dbReference type="Proteomes" id="UP000708298">
    <property type="component" value="Unassembled WGS sequence"/>
</dbReference>
<keyword evidence="1" id="KW-1133">Transmembrane helix</keyword>
<feature type="transmembrane region" description="Helical" evidence="1">
    <location>
        <begin position="165"/>
        <end position="187"/>
    </location>
</feature>
<gene>
    <name evidence="3" type="ORF">ASILVAE211_00690</name>
</gene>
<feature type="transmembrane region" description="Helical" evidence="1">
    <location>
        <begin position="259"/>
        <end position="275"/>
    </location>
</feature>
<feature type="transmembrane region" description="Helical" evidence="1">
    <location>
        <begin position="281"/>
        <end position="299"/>
    </location>
</feature>
<reference evidence="3" key="1">
    <citation type="journal article" date="2021" name="Microorganisms">
        <title>Acidisoma silvae sp. nov. and Acidisomacellulosilytica sp. nov., Two Acidophilic Bacteria Isolated from Decaying Wood, Hydrolyzing Cellulose and Producing Poly-3-hydroxybutyrate.</title>
        <authorList>
            <person name="Mieszkin S."/>
            <person name="Pouder E."/>
            <person name="Uroz S."/>
            <person name="Simon-Colin C."/>
            <person name="Alain K."/>
        </authorList>
    </citation>
    <scope>NUCLEOTIDE SEQUENCE</scope>
    <source>
        <strain evidence="3">HW T2.11</strain>
    </source>
</reference>
<name>A0A963YNZ0_9PROT</name>
<evidence type="ECO:0000313" key="3">
    <source>
        <dbReference type="EMBL" id="MCB8873680.1"/>
    </source>
</evidence>
<dbReference type="GO" id="GO:0016020">
    <property type="term" value="C:membrane"/>
    <property type="evidence" value="ECO:0007669"/>
    <property type="project" value="InterPro"/>
</dbReference>
<feature type="domain" description="EamA" evidence="2">
    <location>
        <begin position="17"/>
        <end position="154"/>
    </location>
</feature>
<organism evidence="3 4">
    <name type="scientific">Acidisoma silvae</name>
    <dbReference type="NCBI Taxonomy" id="2802396"/>
    <lineage>
        <taxon>Bacteria</taxon>
        <taxon>Pseudomonadati</taxon>
        <taxon>Pseudomonadota</taxon>
        <taxon>Alphaproteobacteria</taxon>
        <taxon>Acetobacterales</taxon>
        <taxon>Acidocellaceae</taxon>
        <taxon>Acidisoma</taxon>
    </lineage>
</organism>
<protein>
    <submittedName>
        <fullName evidence="3">DMT family transporter</fullName>
    </submittedName>
</protein>
<comment type="caution">
    <text evidence="3">The sequence shown here is derived from an EMBL/GenBank/DDBJ whole genome shotgun (WGS) entry which is preliminary data.</text>
</comment>
<feature type="transmembrane region" description="Helical" evidence="1">
    <location>
        <begin position="113"/>
        <end position="131"/>
    </location>
</feature>
<sequence length="314" mass="33760">MRLYDMRAHLRPGPGLAIGMVVMSSLLYSLGYAITKQLIETWHFDPMQLFLLRSLLVLAGLAALPLVGRKPPTLARILRPPQAWTQRGAATALVVSALLAMIGYANLPVTTATAFSFTAPLLLTAMAAIFLGERVPAIRWCAVALGFLGVLVIVHPWASGRHEDGHLIGVLAAFGSAVLYAVQQMLLRRARDTSTTSDVVAQAAMIGILLFAAFMPFVWKAVPLAAITLIVLATVTQTGGLLTIAVAIRMGEVSKLAPWQYGGMVWAMLLDLFMFGHVPGMVALIGAVMIVAGGLLSQVKLRRPFAMRKVELPR</sequence>
<dbReference type="SUPFAM" id="SSF103481">
    <property type="entry name" value="Multidrug resistance efflux transporter EmrE"/>
    <property type="match status" value="2"/>
</dbReference>
<feature type="transmembrane region" description="Helical" evidence="1">
    <location>
        <begin position="47"/>
        <end position="67"/>
    </location>
</feature>
<evidence type="ECO:0000256" key="1">
    <source>
        <dbReference type="SAM" id="Phobius"/>
    </source>
</evidence>
<dbReference type="PANTHER" id="PTHR22911">
    <property type="entry name" value="ACYL-MALONYL CONDENSING ENZYME-RELATED"/>
    <property type="match status" value="1"/>
</dbReference>
<feature type="transmembrane region" description="Helical" evidence="1">
    <location>
        <begin position="12"/>
        <end position="35"/>
    </location>
</feature>
<dbReference type="AlphaFoldDB" id="A0A963YNZ0"/>
<feature type="transmembrane region" description="Helical" evidence="1">
    <location>
        <begin position="138"/>
        <end position="159"/>
    </location>
</feature>
<keyword evidence="4" id="KW-1185">Reference proteome</keyword>
<keyword evidence="1" id="KW-0812">Transmembrane</keyword>
<feature type="transmembrane region" description="Helical" evidence="1">
    <location>
        <begin position="88"/>
        <end position="107"/>
    </location>
</feature>
<dbReference type="InterPro" id="IPR000620">
    <property type="entry name" value="EamA_dom"/>
</dbReference>
<accession>A0A963YNZ0</accession>
<feature type="transmembrane region" description="Helical" evidence="1">
    <location>
        <begin position="199"/>
        <end position="219"/>
    </location>
</feature>